<evidence type="ECO:0000259" key="2">
    <source>
        <dbReference type="PROSITE" id="PS51194"/>
    </source>
</evidence>
<feature type="compositionally biased region" description="Basic and acidic residues" evidence="1">
    <location>
        <begin position="1650"/>
        <end position="1659"/>
    </location>
</feature>
<keyword evidence="3" id="KW-0378">Hydrolase</keyword>
<proteinExistence type="predicted"/>
<dbReference type="EMBL" id="SWMS01000030">
    <property type="protein sequence ID" value="TKG61547.1"/>
    <property type="molecule type" value="Genomic_DNA"/>
</dbReference>
<dbReference type="InterPro" id="IPR027417">
    <property type="entry name" value="P-loop_NTPase"/>
</dbReference>
<keyword evidence="3" id="KW-0547">Nucleotide-binding</keyword>
<dbReference type="PRINTS" id="PR00507">
    <property type="entry name" value="N12N6MTFRASE"/>
</dbReference>
<gene>
    <name evidence="3" type="ORF">FCN18_33450</name>
</gene>
<keyword evidence="3" id="KW-0067">ATP-binding</keyword>
<evidence type="ECO:0000256" key="1">
    <source>
        <dbReference type="SAM" id="MobiDB-lite"/>
    </source>
</evidence>
<feature type="compositionally biased region" description="Polar residues" evidence="1">
    <location>
        <begin position="1668"/>
        <end position="1685"/>
    </location>
</feature>
<keyword evidence="4" id="KW-1185">Reference proteome</keyword>
<dbReference type="SUPFAM" id="SSF52540">
    <property type="entry name" value="P-loop containing nucleoside triphosphate hydrolases"/>
    <property type="match status" value="2"/>
</dbReference>
<dbReference type="Pfam" id="PF00271">
    <property type="entry name" value="Helicase_C"/>
    <property type="match status" value="1"/>
</dbReference>
<dbReference type="PANTHER" id="PTHR41313:SF1">
    <property type="entry name" value="DNA METHYLASE ADENINE-SPECIFIC DOMAIN-CONTAINING PROTEIN"/>
    <property type="match status" value="1"/>
</dbReference>
<dbReference type="InterPro" id="IPR029063">
    <property type="entry name" value="SAM-dependent_MTases_sf"/>
</dbReference>
<evidence type="ECO:0000313" key="4">
    <source>
        <dbReference type="Proteomes" id="UP000309992"/>
    </source>
</evidence>
<dbReference type="SMART" id="SM00487">
    <property type="entry name" value="DEXDc"/>
    <property type="match status" value="1"/>
</dbReference>
<dbReference type="PANTHER" id="PTHR41313">
    <property type="entry name" value="ADENINE-SPECIFIC METHYLTRANSFERASE"/>
    <property type="match status" value="1"/>
</dbReference>
<evidence type="ECO:0000313" key="3">
    <source>
        <dbReference type="EMBL" id="TKG61547.1"/>
    </source>
</evidence>
<dbReference type="InterPro" id="IPR014001">
    <property type="entry name" value="Helicase_ATP-bd"/>
</dbReference>
<dbReference type="InterPro" id="IPR052933">
    <property type="entry name" value="DNA_Protect_Modify"/>
</dbReference>
<feature type="domain" description="Helicase C-terminal" evidence="2">
    <location>
        <begin position="1230"/>
        <end position="1414"/>
    </location>
</feature>
<dbReference type="GO" id="GO:0004386">
    <property type="term" value="F:helicase activity"/>
    <property type="evidence" value="ECO:0007669"/>
    <property type="project" value="UniProtKB-KW"/>
</dbReference>
<comment type="caution">
    <text evidence="3">The sequence shown here is derived from an EMBL/GenBank/DDBJ whole genome shotgun (WGS) entry which is preliminary data.</text>
</comment>
<dbReference type="Proteomes" id="UP000309992">
    <property type="component" value="Unassembled WGS sequence"/>
</dbReference>
<dbReference type="Gene3D" id="3.40.50.300">
    <property type="entry name" value="P-loop containing nucleotide triphosphate hydrolases"/>
    <property type="match status" value="2"/>
</dbReference>
<feature type="region of interest" description="Disordered" evidence="1">
    <location>
        <begin position="1"/>
        <end position="52"/>
    </location>
</feature>
<organism evidence="3 4">
    <name type="scientific">Prauserella endophytica</name>
    <dbReference type="NCBI Taxonomy" id="1592324"/>
    <lineage>
        <taxon>Bacteria</taxon>
        <taxon>Bacillati</taxon>
        <taxon>Actinomycetota</taxon>
        <taxon>Actinomycetes</taxon>
        <taxon>Pseudonocardiales</taxon>
        <taxon>Pseudonocardiaceae</taxon>
        <taxon>Prauserella</taxon>
        <taxon>Prauserella coralliicola group</taxon>
    </lineage>
</organism>
<dbReference type="SUPFAM" id="SSF53335">
    <property type="entry name" value="S-adenosyl-L-methionine-dependent methyltransferases"/>
    <property type="match status" value="1"/>
</dbReference>
<dbReference type="CDD" id="cd02440">
    <property type="entry name" value="AdoMet_MTases"/>
    <property type="match status" value="1"/>
</dbReference>
<sequence length="1730" mass="188986">MAGAGQQQPVARDAPELTPDTIPAAVDDGGGRRRAGPAVWRPSSQDDLAPSGTVSRVRANLKALTYLRQLQVERRPATADEQAVLARWSGWGAAAQVFDTRRDEFAWARAELDELLGSTERAAAERNVLNAHYTDLGLVREIWTAVEDLGFSDGRVLEPGCGIGHFIGTAPEGADVVGVELDPISAGIAERLYPGTQILTESFADTRAEDATFDLAIGNVPFGDAALTDRRHNPSGHSIHNHFLLKSLHLTKPGGVVAVLTSRYTMDSVNPAARREMAQLADLLGAVRLPSGAHQRAAGTQAVTDLLILRRREPDRDPQPVAWERAEKVRLGENDTEIPINTYFRTHPEMVLGRMSTGDGHGMYRADDLHVAADRPLVPALRDALGVLTRTARDSGLDLAPVEADPQRRPAALVAAADQRPEGHITAVDDGTFTVVVGGREQPHAVPASQAGELRALLGLRDTVVTLLRTEAADLNDTTELDALRGELNTRYDDYAARYGPINRFSLRRTGRTDPETGEDKYARIRPQQGGFRLDPYAPTVQALERFDSASQTATKDDIFARRVVAPRAPRLGADSPSDALAICLDTHAEVRLDDVARLLGASTDDARAQLGTLVFDEPGTDRLVPAAEYLSGNVRRKLAAAEQAAATDTRYAPNISALREVIPADIPPEEIAAQLGSIWIGEDDVQTFLRDTLQDGSLVVQHAGASNWQVSGRKLGVAATETWGTERAPASMLAQALLQQRPITVFDTIPGGPGESDRRVLNMDATVLAQEKATALNERFSEWVWEDPARAERLARTYNDQFNAIVTRSYDDAQLSLPGLALTFEPRSHQVAAVARMIHEPAVGLYHEVGAGKTAEMTMGCMELRRLGLVRKPCVIVPNHMLEQFGREWAQLYPQAKLLVASSDDLSGHRRREFVARCATGDWDAVILTRGAFERIPMSPEAQGAYLEREVEVMRAQLEKVQSRENPLGVKRMQAALLRAEERVKSKLDGDRDPGLTFEATGIDYLVVDEAHGYKNLRTPSNIPGAGIDGSNRASDLDMKLHYLRERHGNRVGTFATATPIANSVTEAYVMQRYLRPDLLEDAGIEDFDSWAATFGQSVTAIELSPDSSSFRLKTRFAKFRNVPELLRMWHLSADIKTAVDLDLATPDLAQRPDGQREPETISVPASPELERYIADIAERADRVRSGGVDPTEDNMLKISSDGRAAALDIRLVGGSTPDISKVHVVADNIAEIHTAHRDDAYPGPEGGEHPVRGSLQLVFCDLGTPKNDGSWSVYGELRDQLAARGVPREQVRFMHEARTDREKGELFAAARAGRIAVLLGSTERMGVGTNVQARAVALHHMDCPWRPADLAQRDGRIIRQGNLNPNVRILRYVTEGSFDGYSWQTVARKAEFISQVMRGRLDTREIEDIGDTALNYNEVKALATGNPLLLDHAQAKADVIRLERLARGHDRAQRRLPDLITTTKASLVRLHTEQQHADHALHARRPTRGEAFTMTINGTRTTERTTAQHHLIEHLHRFQRDCSGLGTGQSATLERFAQLGGVELTAVAYQPMASPDPDVAVQIHGLANTAVTLKDKDWTSGGTGVIARLENRLGDLDALRAKISTDIDSGYTEIQRSEAQIGKPFPRAADLADAQARLDVIEHDMAAQAAEDNRSPDTEQPGAEDPSTTPDTGGEASPSTTPLPKTHPARLAAMASPSPAETPDQHKHQPLATMNRVAPRQPNGELER</sequence>
<protein>
    <submittedName>
        <fullName evidence="3">Helicase</fullName>
    </submittedName>
</protein>
<feature type="region of interest" description="Disordered" evidence="1">
    <location>
        <begin position="1650"/>
        <end position="1730"/>
    </location>
</feature>
<name>A0ABY2RUX7_9PSEU</name>
<dbReference type="InterPro" id="IPR001650">
    <property type="entry name" value="Helicase_C-like"/>
</dbReference>
<accession>A0ABY2RUX7</accession>
<dbReference type="PROSITE" id="PS51194">
    <property type="entry name" value="HELICASE_CTER"/>
    <property type="match status" value="1"/>
</dbReference>
<reference evidence="3 4" key="1">
    <citation type="journal article" date="2015" name="Antonie Van Leeuwenhoek">
        <title>Prauserella endophytica sp. nov., an endophytic actinobacterium isolated from Tamarix taklamakanensis.</title>
        <authorList>
            <person name="Liu J.M."/>
            <person name="Habden X."/>
            <person name="Guo L."/>
            <person name="Tuo L."/>
            <person name="Jiang Z.K."/>
            <person name="Liu S.W."/>
            <person name="Liu X.F."/>
            <person name="Chen L."/>
            <person name="Li R.F."/>
            <person name="Zhang Y.Q."/>
            <person name="Sun C.H."/>
        </authorList>
    </citation>
    <scope>NUCLEOTIDE SEQUENCE [LARGE SCALE GENOMIC DNA]</scope>
    <source>
        <strain evidence="3 4">CGMCC 4.7182</strain>
    </source>
</reference>
<keyword evidence="3" id="KW-0347">Helicase</keyword>
<dbReference type="Gene3D" id="3.40.50.150">
    <property type="entry name" value="Vaccinia Virus protein VP39"/>
    <property type="match status" value="1"/>
</dbReference>
<dbReference type="RefSeq" id="WP_137097023.1">
    <property type="nucleotide sequence ID" value="NZ_SWMS01000030.1"/>
</dbReference>